<feature type="domain" description="SWIM-type" evidence="6">
    <location>
        <begin position="117"/>
        <end position="153"/>
    </location>
</feature>
<evidence type="ECO:0000256" key="2">
    <source>
        <dbReference type="ARBA" id="ARBA00022771"/>
    </source>
</evidence>
<name>A0AA41V5P3_PAPNU</name>
<dbReference type="SMART" id="SM00575">
    <property type="entry name" value="ZnF_PMZ"/>
    <property type="match status" value="1"/>
</dbReference>
<evidence type="ECO:0000256" key="3">
    <source>
        <dbReference type="ARBA" id="ARBA00022833"/>
    </source>
</evidence>
<keyword evidence="2 4" id="KW-0863">Zinc-finger</keyword>
<feature type="compositionally biased region" description="Acidic residues" evidence="5">
    <location>
        <begin position="55"/>
        <end position="69"/>
    </location>
</feature>
<accession>A0AA41V5P3</accession>
<keyword evidence="1" id="KW-0479">Metal-binding</keyword>
<evidence type="ECO:0000256" key="1">
    <source>
        <dbReference type="ARBA" id="ARBA00022723"/>
    </source>
</evidence>
<feature type="region of interest" description="Disordered" evidence="5">
    <location>
        <begin position="250"/>
        <end position="292"/>
    </location>
</feature>
<protein>
    <recommendedName>
        <fullName evidence="6">SWIM-type domain-containing protein</fullName>
    </recommendedName>
</protein>
<keyword evidence="3" id="KW-0862">Zinc</keyword>
<dbReference type="GO" id="GO:0008270">
    <property type="term" value="F:zinc ion binding"/>
    <property type="evidence" value="ECO:0007669"/>
    <property type="project" value="UniProtKB-KW"/>
</dbReference>
<feature type="compositionally biased region" description="Basic residues" evidence="5">
    <location>
        <begin position="264"/>
        <end position="287"/>
    </location>
</feature>
<dbReference type="AlphaFoldDB" id="A0AA41V5P3"/>
<dbReference type="PANTHER" id="PTHR47718">
    <property type="entry name" value="OS01G0519700 PROTEIN"/>
    <property type="match status" value="1"/>
</dbReference>
<sequence length="397" mass="45818">MEKQVQSIYTAAMFLEFQKELTEKTYCEVISIQDDSSVITYHIEEQMWIPKSLDEESCEKEDSDLEEVPESPLEEKESSDLEEAPKSPLEEEKESTNLEEALESPLDEEKIMIRVMFKVSFKKDECEFECSCHNFEFRGIVCKHAIIVLHRNNIYLLPEKYLLKRWRKDVKRLHTDVPVSSDAWQLNPKQRRYNQMCNSFAVLAEVASSSDVMSTDIDNWIQDKVKATYSNAETSCKLNTGVETTKSAPIGTIKAKNPPTAKTKGARGRARQNVPKPKKYTAKKPRKGKENVEVNTSIPAQQANNSVTNLTYDQYLQVMKPETYENFHLLSILKSSNINRNQYIISTLIFHGWLCSKFNVSYPTSYPTVPIQKTVCLIISLYSLKVYISIELQYFFF</sequence>
<feature type="region of interest" description="Disordered" evidence="5">
    <location>
        <begin position="52"/>
        <end position="101"/>
    </location>
</feature>
<dbReference type="Pfam" id="PF04434">
    <property type="entry name" value="SWIM"/>
    <property type="match status" value="1"/>
</dbReference>
<dbReference type="InterPro" id="IPR006564">
    <property type="entry name" value="Znf_PMZ"/>
</dbReference>
<dbReference type="PANTHER" id="PTHR47718:SF13">
    <property type="entry name" value="OS09G0290500 PROTEIN"/>
    <property type="match status" value="1"/>
</dbReference>
<dbReference type="Proteomes" id="UP001177140">
    <property type="component" value="Unassembled WGS sequence"/>
</dbReference>
<reference evidence="7" key="1">
    <citation type="submission" date="2022-03" db="EMBL/GenBank/DDBJ databases">
        <title>A functionally conserved STORR gene fusion in Papaver species that diverged 16.8 million years ago.</title>
        <authorList>
            <person name="Catania T."/>
        </authorList>
    </citation>
    <scope>NUCLEOTIDE SEQUENCE</scope>
    <source>
        <strain evidence="7">S-191538</strain>
    </source>
</reference>
<dbReference type="EMBL" id="JAJJMA010118102">
    <property type="protein sequence ID" value="MCL7031984.1"/>
    <property type="molecule type" value="Genomic_DNA"/>
</dbReference>
<organism evidence="7 8">
    <name type="scientific">Papaver nudicaule</name>
    <name type="common">Iceland poppy</name>
    <dbReference type="NCBI Taxonomy" id="74823"/>
    <lineage>
        <taxon>Eukaryota</taxon>
        <taxon>Viridiplantae</taxon>
        <taxon>Streptophyta</taxon>
        <taxon>Embryophyta</taxon>
        <taxon>Tracheophyta</taxon>
        <taxon>Spermatophyta</taxon>
        <taxon>Magnoliopsida</taxon>
        <taxon>Ranunculales</taxon>
        <taxon>Papaveraceae</taxon>
        <taxon>Papaveroideae</taxon>
        <taxon>Papaver</taxon>
    </lineage>
</organism>
<evidence type="ECO:0000313" key="8">
    <source>
        <dbReference type="Proteomes" id="UP001177140"/>
    </source>
</evidence>
<keyword evidence="8" id="KW-1185">Reference proteome</keyword>
<dbReference type="InterPro" id="IPR007527">
    <property type="entry name" value="Znf_SWIM"/>
</dbReference>
<evidence type="ECO:0000256" key="5">
    <source>
        <dbReference type="SAM" id="MobiDB-lite"/>
    </source>
</evidence>
<feature type="compositionally biased region" description="Basic and acidic residues" evidence="5">
    <location>
        <begin position="73"/>
        <end position="96"/>
    </location>
</feature>
<dbReference type="PROSITE" id="PS50966">
    <property type="entry name" value="ZF_SWIM"/>
    <property type="match status" value="1"/>
</dbReference>
<gene>
    <name evidence="7" type="ORF">MKW94_001555</name>
</gene>
<comment type="caution">
    <text evidence="7">The sequence shown here is derived from an EMBL/GenBank/DDBJ whole genome shotgun (WGS) entry which is preliminary data.</text>
</comment>
<evidence type="ECO:0000256" key="4">
    <source>
        <dbReference type="PROSITE-ProRule" id="PRU00325"/>
    </source>
</evidence>
<evidence type="ECO:0000313" key="7">
    <source>
        <dbReference type="EMBL" id="MCL7031984.1"/>
    </source>
</evidence>
<proteinExistence type="predicted"/>
<evidence type="ECO:0000259" key="6">
    <source>
        <dbReference type="PROSITE" id="PS50966"/>
    </source>
</evidence>